<feature type="non-terminal residue" evidence="1">
    <location>
        <position position="53"/>
    </location>
</feature>
<evidence type="ECO:0000313" key="1">
    <source>
        <dbReference type="EMBL" id="MCI57355.1"/>
    </source>
</evidence>
<proteinExistence type="predicted"/>
<evidence type="ECO:0000313" key="2">
    <source>
        <dbReference type="Proteomes" id="UP000265520"/>
    </source>
</evidence>
<sequence>MEDAEGFNDVFVKLWYHLMKTNTCPICDDGMEYLEEEEPVLRDNAGQFIAATS</sequence>
<reference evidence="1 2" key="1">
    <citation type="journal article" date="2018" name="Front. Plant Sci.">
        <title>Red Clover (Trifolium pratense) and Zigzag Clover (T. medium) - A Picture of Genomic Similarities and Differences.</title>
        <authorList>
            <person name="Dluhosova J."/>
            <person name="Istvanek J."/>
            <person name="Nedelnik J."/>
            <person name="Repkova J."/>
        </authorList>
    </citation>
    <scope>NUCLEOTIDE SEQUENCE [LARGE SCALE GENOMIC DNA]</scope>
    <source>
        <strain evidence="2">cv. 10/8</strain>
        <tissue evidence="1">Leaf</tissue>
    </source>
</reference>
<dbReference type="Proteomes" id="UP000265520">
    <property type="component" value="Unassembled WGS sequence"/>
</dbReference>
<accession>A0A392TBK5</accession>
<organism evidence="1 2">
    <name type="scientific">Trifolium medium</name>
    <dbReference type="NCBI Taxonomy" id="97028"/>
    <lineage>
        <taxon>Eukaryota</taxon>
        <taxon>Viridiplantae</taxon>
        <taxon>Streptophyta</taxon>
        <taxon>Embryophyta</taxon>
        <taxon>Tracheophyta</taxon>
        <taxon>Spermatophyta</taxon>
        <taxon>Magnoliopsida</taxon>
        <taxon>eudicotyledons</taxon>
        <taxon>Gunneridae</taxon>
        <taxon>Pentapetalae</taxon>
        <taxon>rosids</taxon>
        <taxon>fabids</taxon>
        <taxon>Fabales</taxon>
        <taxon>Fabaceae</taxon>
        <taxon>Papilionoideae</taxon>
        <taxon>50 kb inversion clade</taxon>
        <taxon>NPAAA clade</taxon>
        <taxon>Hologalegina</taxon>
        <taxon>IRL clade</taxon>
        <taxon>Trifolieae</taxon>
        <taxon>Trifolium</taxon>
    </lineage>
</organism>
<comment type="caution">
    <text evidence="1">The sequence shown here is derived from an EMBL/GenBank/DDBJ whole genome shotgun (WGS) entry which is preliminary data.</text>
</comment>
<dbReference type="AlphaFoldDB" id="A0A392TBK5"/>
<keyword evidence="2" id="KW-1185">Reference proteome</keyword>
<dbReference type="EMBL" id="LXQA010527654">
    <property type="protein sequence ID" value="MCI57355.1"/>
    <property type="molecule type" value="Genomic_DNA"/>
</dbReference>
<protein>
    <submittedName>
        <fullName evidence="1">Uncharacterized protein</fullName>
    </submittedName>
</protein>
<name>A0A392TBK5_9FABA</name>